<evidence type="ECO:0000313" key="11">
    <source>
        <dbReference type="Proteomes" id="UP000219972"/>
    </source>
</evidence>
<reference evidence="10 11" key="1">
    <citation type="submission" date="2017-09" db="EMBL/GenBank/DDBJ databases">
        <title>Comparative genomics of rhizobia isolated from Phaseolus vulgaris in China.</title>
        <authorList>
            <person name="Tong W."/>
        </authorList>
    </citation>
    <scope>NUCLEOTIDE SEQUENCE [LARGE SCALE GENOMIC DNA]</scope>
    <source>
        <strain evidence="10 11">Y27</strain>
    </source>
</reference>
<keyword evidence="5" id="KW-0067">ATP-binding</keyword>
<proteinExistence type="inferred from homology"/>
<keyword evidence="3" id="KW-0436">Ligase</keyword>
<comment type="similarity">
    <text evidence="1">Belongs to the class-I aminoacyl-tRNA synthetase family.</text>
</comment>
<dbReference type="InterPro" id="IPR013155">
    <property type="entry name" value="M/V/L/I-tRNA-synth_anticd-bd"/>
</dbReference>
<feature type="domain" description="Methionyl/Valyl/Leucyl/Isoleucyl-tRNA synthetase anticodon-binding" evidence="9">
    <location>
        <begin position="8"/>
        <end position="61"/>
    </location>
</feature>
<evidence type="ECO:0000256" key="6">
    <source>
        <dbReference type="ARBA" id="ARBA00022917"/>
    </source>
</evidence>
<evidence type="ECO:0000256" key="3">
    <source>
        <dbReference type="ARBA" id="ARBA00022598"/>
    </source>
</evidence>
<dbReference type="SUPFAM" id="SSF47323">
    <property type="entry name" value="Anticodon-binding domain of a subclass of class I aminoacyl-tRNA synthetases"/>
    <property type="match status" value="1"/>
</dbReference>
<gene>
    <name evidence="10" type="ORF">CO662_06760</name>
</gene>
<keyword evidence="6" id="KW-0648">Protein biosynthesis</keyword>
<dbReference type="InterPro" id="IPR009080">
    <property type="entry name" value="tRNAsynth_Ia_anticodon-bd"/>
</dbReference>
<keyword evidence="11" id="KW-1185">Reference proteome</keyword>
<dbReference type="Pfam" id="PF08264">
    <property type="entry name" value="Anticodon_1"/>
    <property type="match status" value="1"/>
</dbReference>
<organism evidence="10 11">
    <name type="scientific">Rhizobium anhuiense</name>
    <dbReference type="NCBI Taxonomy" id="1184720"/>
    <lineage>
        <taxon>Bacteria</taxon>
        <taxon>Pseudomonadati</taxon>
        <taxon>Pseudomonadota</taxon>
        <taxon>Alphaproteobacteria</taxon>
        <taxon>Hyphomicrobiales</taxon>
        <taxon>Rhizobiaceae</taxon>
        <taxon>Rhizobium/Agrobacterium group</taxon>
        <taxon>Rhizobium</taxon>
    </lineage>
</organism>
<protein>
    <recommendedName>
        <fullName evidence="2">leucine--tRNA ligase</fullName>
        <ecNumber evidence="2">6.1.1.4</ecNumber>
    </recommendedName>
</protein>
<dbReference type="EMBL" id="NWSL01000002">
    <property type="protein sequence ID" value="PDS53208.1"/>
    <property type="molecule type" value="Genomic_DNA"/>
</dbReference>
<sequence length="106" mass="11772">MKVFARPSPFAPHIAEELWSKLGHEGTLAFVPWPSFDPELAEEEMREYVVQINGKVRHRFRAAAYLGEGLLAAARSEPEVVTLLAGRTVVKEIAVPGRLVNYVTKG</sequence>
<dbReference type="Gene3D" id="1.10.730.10">
    <property type="entry name" value="Isoleucyl-tRNA Synthetase, Domain 1"/>
    <property type="match status" value="1"/>
</dbReference>
<comment type="caution">
    <text evidence="10">The sequence shown here is derived from an EMBL/GenBank/DDBJ whole genome shotgun (WGS) entry which is preliminary data.</text>
</comment>
<evidence type="ECO:0000256" key="4">
    <source>
        <dbReference type="ARBA" id="ARBA00022741"/>
    </source>
</evidence>
<keyword evidence="7" id="KW-0030">Aminoacyl-tRNA synthetase</keyword>
<evidence type="ECO:0000256" key="5">
    <source>
        <dbReference type="ARBA" id="ARBA00022840"/>
    </source>
</evidence>
<evidence type="ECO:0000256" key="7">
    <source>
        <dbReference type="ARBA" id="ARBA00023146"/>
    </source>
</evidence>
<evidence type="ECO:0000313" key="10">
    <source>
        <dbReference type="EMBL" id="PDS53208.1"/>
    </source>
</evidence>
<dbReference type="EC" id="6.1.1.4" evidence="2"/>
<evidence type="ECO:0000256" key="1">
    <source>
        <dbReference type="ARBA" id="ARBA00005594"/>
    </source>
</evidence>
<evidence type="ECO:0000256" key="2">
    <source>
        <dbReference type="ARBA" id="ARBA00013164"/>
    </source>
</evidence>
<keyword evidence="4" id="KW-0547">Nucleotide-binding</keyword>
<dbReference type="InterPro" id="IPR002302">
    <property type="entry name" value="Leu-tRNA-ligase"/>
</dbReference>
<comment type="catalytic activity">
    <reaction evidence="8">
        <text>tRNA(Leu) + L-leucine + ATP = L-leucyl-tRNA(Leu) + AMP + diphosphate</text>
        <dbReference type="Rhea" id="RHEA:11688"/>
        <dbReference type="Rhea" id="RHEA-COMP:9613"/>
        <dbReference type="Rhea" id="RHEA-COMP:9622"/>
        <dbReference type="ChEBI" id="CHEBI:30616"/>
        <dbReference type="ChEBI" id="CHEBI:33019"/>
        <dbReference type="ChEBI" id="CHEBI:57427"/>
        <dbReference type="ChEBI" id="CHEBI:78442"/>
        <dbReference type="ChEBI" id="CHEBI:78494"/>
        <dbReference type="ChEBI" id="CHEBI:456215"/>
        <dbReference type="EC" id="6.1.1.4"/>
    </reaction>
</comment>
<dbReference type="Proteomes" id="UP000219972">
    <property type="component" value="Unassembled WGS sequence"/>
</dbReference>
<evidence type="ECO:0000259" key="9">
    <source>
        <dbReference type="Pfam" id="PF08264"/>
    </source>
</evidence>
<dbReference type="PANTHER" id="PTHR43740">
    <property type="entry name" value="LEUCYL-TRNA SYNTHETASE"/>
    <property type="match status" value="1"/>
</dbReference>
<accession>A0ABX4JGS6</accession>
<evidence type="ECO:0000256" key="8">
    <source>
        <dbReference type="ARBA" id="ARBA00047469"/>
    </source>
</evidence>
<dbReference type="PANTHER" id="PTHR43740:SF2">
    <property type="entry name" value="LEUCINE--TRNA LIGASE, MITOCHONDRIAL"/>
    <property type="match status" value="1"/>
</dbReference>
<name>A0ABX4JGS6_9HYPH</name>